<evidence type="ECO:0008006" key="4">
    <source>
        <dbReference type="Google" id="ProtNLM"/>
    </source>
</evidence>
<feature type="signal peptide" evidence="1">
    <location>
        <begin position="1"/>
        <end position="19"/>
    </location>
</feature>
<protein>
    <recommendedName>
        <fullName evidence="4">Secreted protein</fullName>
    </recommendedName>
</protein>
<gene>
    <name evidence="2" type="ORF">BGC07_11300</name>
</gene>
<feature type="chain" id="PRO_5046600823" description="Secreted protein" evidence="1">
    <location>
        <begin position="20"/>
        <end position="74"/>
    </location>
</feature>
<evidence type="ECO:0000256" key="1">
    <source>
        <dbReference type="SAM" id="SignalP"/>
    </source>
</evidence>
<dbReference type="Proteomes" id="UP000094329">
    <property type="component" value="Unassembled WGS sequence"/>
</dbReference>
<evidence type="ECO:0000313" key="2">
    <source>
        <dbReference type="EMBL" id="ODN43400.1"/>
    </source>
</evidence>
<dbReference type="EMBL" id="MDTU01000001">
    <property type="protein sequence ID" value="ODN43400.1"/>
    <property type="molecule type" value="Genomic_DNA"/>
</dbReference>
<keyword evidence="1" id="KW-0732">Signal</keyword>
<organism evidence="2 3">
    <name type="scientific">Piscirickettsia litoralis</name>
    <dbReference type="NCBI Taxonomy" id="1891921"/>
    <lineage>
        <taxon>Bacteria</taxon>
        <taxon>Pseudomonadati</taxon>
        <taxon>Pseudomonadota</taxon>
        <taxon>Gammaproteobacteria</taxon>
        <taxon>Thiotrichales</taxon>
        <taxon>Piscirickettsiaceae</taxon>
        <taxon>Piscirickettsia</taxon>
    </lineage>
</organism>
<proteinExistence type="predicted"/>
<accession>A0ABX3A795</accession>
<keyword evidence="3" id="KW-1185">Reference proteome</keyword>
<reference evidence="2 3" key="1">
    <citation type="submission" date="2016-08" db="EMBL/GenBank/DDBJ databases">
        <title>Draft genome sequence of Candidatus Piscirickettsia litoralis, from seawater.</title>
        <authorList>
            <person name="Wan X."/>
            <person name="Lee A.J."/>
            <person name="Hou S."/>
            <person name="Donachie S.P."/>
        </authorList>
    </citation>
    <scope>NUCLEOTIDE SEQUENCE [LARGE SCALE GENOMIC DNA]</scope>
    <source>
        <strain evidence="2 3">Y2</strain>
    </source>
</reference>
<comment type="caution">
    <text evidence="2">The sequence shown here is derived from an EMBL/GenBank/DDBJ whole genome shotgun (WGS) entry which is preliminary data.</text>
</comment>
<evidence type="ECO:0000313" key="3">
    <source>
        <dbReference type="Proteomes" id="UP000094329"/>
    </source>
</evidence>
<sequence length="74" mass="8295">MRQLYCIIAFFMVMPSLYAALPPAYLAVPSFKACLSTKSMGSYSVYCLPKSQSTTCPDSSWQQLLRTDLTPCDR</sequence>
<name>A0ABX3A795_9GAMM</name>